<keyword evidence="1" id="KW-1188">Viral release from host cell</keyword>
<sequence>MKVTEYLDRFPIDLLSTSNGRKLVTRDDPMLFAIVYLIDHLKFEQNEPSLSEFHIALAEYGKSWITADASKDCFIAPRSAGKTTWLFLILTLWAAAHEHLKFIAAFSDSASQATQHLQTFKHELDSNELLRKDYPELCKPMMGNNVKRHIAQSNEQIQQANGFSFSAKGIDAKALGMKIGNRRPDLLLLDDIEPPEANYSALEVAKRLGTVLNSVFPLSIKARVAIIGTTTMSNSIIDQLRKVGEARLVWQHEHEKSLQSNADAGALDDGLTRQRLSTQIPIINNYVSLGKGTLTSSDLRNGISDAAESIELSFGQPLTETGIESVSVKTERVFPGCSDIESDSSIDGLSSDVDSAIDRVDGFISESVKNLVDNDPEECLTSAQKSDVKSDGWETATSIPLSCVSNFDNSESLQLRQNAELEKLIGKAQPALQEFDLQNIIEPSDFYESLDQALRWVIDEQIKVHYFPAIMLDAAGTERSLWPEFWSLDYLNSIRHTRNFYMNYLNKPTSLDAAYWSESDIPIAQLNSYRYTMISVDPAIKTKAANDYTGIVVVSFGDDGKCYVRHAEQLRIVSTELKQKITDLIEKFDAKLVYCEVNQGGDLWRSVFDGIPAKFRAVHQTEKKELRAARALDYYKKNLVLHTKNFADLEEQMFAFPKVPHDDILDAMATGVHYFLGNSQKSTARKRSYI</sequence>
<dbReference type="EMBL" id="JAWLKB010000001">
    <property type="protein sequence ID" value="MDV6265077.1"/>
    <property type="molecule type" value="Genomic_DNA"/>
</dbReference>
<dbReference type="InterPro" id="IPR035421">
    <property type="entry name" value="Terminase_6C"/>
</dbReference>
<organism evidence="3 4">
    <name type="scientific">Rhodococcus globerulus</name>
    <dbReference type="NCBI Taxonomy" id="33008"/>
    <lineage>
        <taxon>Bacteria</taxon>
        <taxon>Bacillati</taxon>
        <taxon>Actinomycetota</taxon>
        <taxon>Actinomycetes</taxon>
        <taxon>Mycobacteriales</taxon>
        <taxon>Nocardiaceae</taxon>
        <taxon>Rhodococcus</taxon>
    </lineage>
</organism>
<protein>
    <recommendedName>
        <fullName evidence="2">Terminase large subunit gp17-like C-terminal domain-containing protein</fullName>
    </recommendedName>
</protein>
<dbReference type="Gene3D" id="3.30.420.240">
    <property type="match status" value="1"/>
</dbReference>
<evidence type="ECO:0000313" key="3">
    <source>
        <dbReference type="EMBL" id="MDV6265077.1"/>
    </source>
</evidence>
<dbReference type="Proteomes" id="UP001185927">
    <property type="component" value="Unassembled WGS sequence"/>
</dbReference>
<feature type="domain" description="Terminase large subunit gp17-like C-terminal" evidence="2">
    <location>
        <begin position="534"/>
        <end position="671"/>
    </location>
</feature>
<comment type="caution">
    <text evidence="3">The sequence shown here is derived from an EMBL/GenBank/DDBJ whole genome shotgun (WGS) entry which is preliminary data.</text>
</comment>
<evidence type="ECO:0000313" key="4">
    <source>
        <dbReference type="Proteomes" id="UP001185927"/>
    </source>
</evidence>
<dbReference type="Pfam" id="PF17289">
    <property type="entry name" value="Terminase_6C"/>
    <property type="match status" value="1"/>
</dbReference>
<keyword evidence="4" id="KW-1185">Reference proteome</keyword>
<evidence type="ECO:0000256" key="1">
    <source>
        <dbReference type="ARBA" id="ARBA00022612"/>
    </source>
</evidence>
<name>A0ABU4BLI6_RHOGO</name>
<gene>
    <name evidence="3" type="ORF">R3Q16_00560</name>
</gene>
<reference evidence="3 4" key="1">
    <citation type="submission" date="2023-10" db="EMBL/GenBank/DDBJ databases">
        <title>Development of a sustainable strategy for remediation of hydrocarbon-contaminated territories based on the waste exchange concept.</title>
        <authorList>
            <person name="Krivoruchko A."/>
        </authorList>
    </citation>
    <scope>NUCLEOTIDE SEQUENCE [LARGE SCALE GENOMIC DNA]</scope>
    <source>
        <strain evidence="3 4">IEGM 1203</strain>
    </source>
</reference>
<dbReference type="RefSeq" id="WP_317540342.1">
    <property type="nucleotide sequence ID" value="NZ_JAWLKB010000001.1"/>
</dbReference>
<evidence type="ECO:0000259" key="2">
    <source>
        <dbReference type="Pfam" id="PF17289"/>
    </source>
</evidence>
<proteinExistence type="predicted"/>
<accession>A0ABU4BLI6</accession>